<dbReference type="PROSITE" id="PS00901">
    <property type="entry name" value="CYS_SYNTHASE"/>
    <property type="match status" value="1"/>
</dbReference>
<evidence type="ECO:0000256" key="3">
    <source>
        <dbReference type="ARBA" id="ARBA00022605"/>
    </source>
</evidence>
<keyword evidence="5 7" id="KW-0663">Pyridoxal phosphate</keyword>
<dbReference type="GO" id="GO:0050017">
    <property type="term" value="F:L-3-cyanoalanine synthase activity"/>
    <property type="evidence" value="ECO:0007669"/>
    <property type="project" value="UniProtKB-ARBA"/>
</dbReference>
<feature type="binding site" evidence="7">
    <location>
        <position position="282"/>
    </location>
    <ligand>
        <name>pyridoxal 5'-phosphate</name>
        <dbReference type="ChEBI" id="CHEBI:597326"/>
    </ligand>
</feature>
<evidence type="ECO:0000256" key="4">
    <source>
        <dbReference type="ARBA" id="ARBA00022679"/>
    </source>
</evidence>
<dbReference type="NCBIfam" id="TIGR01136">
    <property type="entry name" value="cysKM"/>
    <property type="match status" value="1"/>
</dbReference>
<dbReference type="FunFam" id="3.40.50.1100:FF:000006">
    <property type="entry name" value="Cysteine synthase"/>
    <property type="match status" value="1"/>
</dbReference>
<sequence>MLLQFLIWPEMAEEKCTIANDVTELVGKTPLVYLNHVVDGCVARIAAKLEMMEPCSSVKDRIGYSMIADAEEKGLIKPGQSVLIEPTSGNTGIGLAFMAAAKGYKLIITMPASMSLERRMVLRAFGAEMVLTDPAKGMKGAVQKAEEILAKTPNAYMLQQFENHANPKIHYETTGPEIWKGSDGKVDAFISGIGTGGTITGAGKYLKEQNPEVKIYGVEPLESPVLSGGKPGPHKIQGIGAGFIPGVLDLNIIDEILQISSEDSIEMAKELALKEGLLVGISSGAATVAAIKIAKRPENAGKLIVVVFPSFGERYLSSPLFESVKQEAENMVFEP</sequence>
<feature type="binding site" evidence="7">
    <location>
        <begin position="194"/>
        <end position="198"/>
    </location>
    <ligand>
        <name>pyridoxal 5'-phosphate</name>
        <dbReference type="ChEBI" id="CHEBI:597326"/>
    </ligand>
</feature>
<evidence type="ECO:0000256" key="6">
    <source>
        <dbReference type="ARBA" id="ARBA00023192"/>
    </source>
</evidence>
<dbReference type="InterPro" id="IPR005859">
    <property type="entry name" value="CysK"/>
</dbReference>
<dbReference type="FunFam" id="3.40.50.1100:FF:000130">
    <property type="entry name" value="Cysteine synthase"/>
    <property type="match status" value="1"/>
</dbReference>
<evidence type="ECO:0000313" key="11">
    <source>
        <dbReference type="EMBL" id="MBX01872.1"/>
    </source>
</evidence>
<dbReference type="AlphaFoldDB" id="A0A2P2K849"/>
<feature type="modified residue" description="N6-(pyridoxal phosphate)lysine" evidence="8">
    <location>
        <position position="59"/>
    </location>
</feature>
<evidence type="ECO:0000256" key="8">
    <source>
        <dbReference type="PIRSR" id="PIRSR605856-51"/>
    </source>
</evidence>
<comment type="similarity">
    <text evidence="2 9">Belongs to the cysteine synthase/cystathionine beta-synthase family.</text>
</comment>
<accession>A0A2P2K849</accession>
<name>A0A2P2K849_RHIMU</name>
<dbReference type="Gene3D" id="3.40.50.1100">
    <property type="match status" value="2"/>
</dbReference>
<dbReference type="CDD" id="cd01561">
    <property type="entry name" value="CBS_like"/>
    <property type="match status" value="1"/>
</dbReference>
<dbReference type="GO" id="GO:0004124">
    <property type="term" value="F:cysteine synthase activity"/>
    <property type="evidence" value="ECO:0007669"/>
    <property type="project" value="UniProtKB-UniRule"/>
</dbReference>
<dbReference type="GO" id="GO:0006535">
    <property type="term" value="P:cysteine biosynthetic process from serine"/>
    <property type="evidence" value="ECO:0007669"/>
    <property type="project" value="UniProtKB-UniRule"/>
</dbReference>
<evidence type="ECO:0000256" key="2">
    <source>
        <dbReference type="ARBA" id="ARBA00007103"/>
    </source>
</evidence>
<dbReference type="PANTHER" id="PTHR10314">
    <property type="entry name" value="CYSTATHIONINE BETA-SYNTHASE"/>
    <property type="match status" value="1"/>
</dbReference>
<evidence type="ECO:0000256" key="1">
    <source>
        <dbReference type="ARBA" id="ARBA00001933"/>
    </source>
</evidence>
<dbReference type="NCBIfam" id="TIGR01139">
    <property type="entry name" value="cysK"/>
    <property type="match status" value="1"/>
</dbReference>
<comment type="cofactor">
    <cofactor evidence="1 7 9">
        <name>pyridoxal 5'-phosphate</name>
        <dbReference type="ChEBI" id="CHEBI:597326"/>
    </cofactor>
</comment>
<keyword evidence="4 9" id="KW-0808">Transferase</keyword>
<proteinExistence type="inferred from homology"/>
<evidence type="ECO:0000259" key="10">
    <source>
        <dbReference type="Pfam" id="PF00291"/>
    </source>
</evidence>
<evidence type="ECO:0000256" key="7">
    <source>
        <dbReference type="PIRSR" id="PIRSR605856-50"/>
    </source>
</evidence>
<keyword evidence="6 9" id="KW-0198">Cysteine biosynthesis</keyword>
<dbReference type="InterPro" id="IPR050214">
    <property type="entry name" value="Cys_Synth/Cystath_Beta-Synth"/>
</dbReference>
<dbReference type="EMBL" id="GGEC01021388">
    <property type="protein sequence ID" value="MBX01872.1"/>
    <property type="molecule type" value="Transcribed_RNA"/>
</dbReference>
<keyword evidence="3 9" id="KW-0028">Amino-acid biosynthesis</keyword>
<comment type="catalytic activity">
    <reaction evidence="9">
        <text>O-acetyl-L-serine + hydrogen sulfide = L-cysteine + acetate</text>
        <dbReference type="Rhea" id="RHEA:14829"/>
        <dbReference type="ChEBI" id="CHEBI:29919"/>
        <dbReference type="ChEBI" id="CHEBI:30089"/>
        <dbReference type="ChEBI" id="CHEBI:35235"/>
        <dbReference type="ChEBI" id="CHEBI:58340"/>
        <dbReference type="EC" id="2.5.1.47"/>
    </reaction>
</comment>
<feature type="domain" description="Tryptophan synthase beta chain-like PALP" evidence="10">
    <location>
        <begin position="22"/>
        <end position="309"/>
    </location>
</feature>
<dbReference type="GO" id="GO:0009836">
    <property type="term" value="P:fruit ripening, climacteric"/>
    <property type="evidence" value="ECO:0007669"/>
    <property type="project" value="UniProtKB-ARBA"/>
</dbReference>
<protein>
    <recommendedName>
        <fullName evidence="9">Cysteine synthase</fullName>
        <ecNumber evidence="9">2.5.1.47</ecNumber>
    </recommendedName>
</protein>
<feature type="binding site" evidence="7">
    <location>
        <position position="90"/>
    </location>
    <ligand>
        <name>pyridoxal 5'-phosphate</name>
        <dbReference type="ChEBI" id="CHEBI:597326"/>
    </ligand>
</feature>
<reference evidence="11" key="1">
    <citation type="submission" date="2018-02" db="EMBL/GenBank/DDBJ databases">
        <title>Rhizophora mucronata_Transcriptome.</title>
        <authorList>
            <person name="Meera S.P."/>
            <person name="Sreeshan A."/>
            <person name="Augustine A."/>
        </authorList>
    </citation>
    <scope>NUCLEOTIDE SEQUENCE</scope>
    <source>
        <tissue evidence="11">Leaf</tissue>
    </source>
</reference>
<dbReference type="InterPro" id="IPR005856">
    <property type="entry name" value="Cys_synth"/>
</dbReference>
<dbReference type="InterPro" id="IPR001216">
    <property type="entry name" value="P-phosphate_BS"/>
</dbReference>
<dbReference type="SUPFAM" id="SSF53686">
    <property type="entry name" value="Tryptophan synthase beta subunit-like PLP-dependent enzymes"/>
    <property type="match status" value="1"/>
</dbReference>
<dbReference type="InterPro" id="IPR036052">
    <property type="entry name" value="TrpB-like_PALP_sf"/>
</dbReference>
<dbReference type="Pfam" id="PF00291">
    <property type="entry name" value="PALP"/>
    <property type="match status" value="1"/>
</dbReference>
<organism evidence="11">
    <name type="scientific">Rhizophora mucronata</name>
    <name type="common">Asiatic mangrove</name>
    <dbReference type="NCBI Taxonomy" id="61149"/>
    <lineage>
        <taxon>Eukaryota</taxon>
        <taxon>Viridiplantae</taxon>
        <taxon>Streptophyta</taxon>
        <taxon>Embryophyta</taxon>
        <taxon>Tracheophyta</taxon>
        <taxon>Spermatophyta</taxon>
        <taxon>Magnoliopsida</taxon>
        <taxon>eudicotyledons</taxon>
        <taxon>Gunneridae</taxon>
        <taxon>Pentapetalae</taxon>
        <taxon>rosids</taxon>
        <taxon>fabids</taxon>
        <taxon>Malpighiales</taxon>
        <taxon>Rhizophoraceae</taxon>
        <taxon>Rhizophora</taxon>
    </lineage>
</organism>
<dbReference type="EC" id="2.5.1.47" evidence="9"/>
<evidence type="ECO:0000256" key="5">
    <source>
        <dbReference type="ARBA" id="ARBA00022898"/>
    </source>
</evidence>
<dbReference type="InterPro" id="IPR001926">
    <property type="entry name" value="TrpB-like_PALP"/>
</dbReference>
<evidence type="ECO:0000256" key="9">
    <source>
        <dbReference type="RuleBase" id="RU003985"/>
    </source>
</evidence>